<name>A0A2G4YQH7_9PROT</name>
<keyword evidence="3" id="KW-0449">Lipoprotein</keyword>
<dbReference type="Gene3D" id="2.50.20.10">
    <property type="entry name" value="Lipoprotein localisation LolA/LolB/LppX"/>
    <property type="match status" value="1"/>
</dbReference>
<dbReference type="RefSeq" id="WP_099473632.1">
    <property type="nucleotide sequence ID" value="NZ_CP041025.1"/>
</dbReference>
<dbReference type="Proteomes" id="UP000229730">
    <property type="component" value="Unassembled WGS sequence"/>
</dbReference>
<feature type="domain" description="Uncharacterized protein TP-0789" evidence="2">
    <location>
        <begin position="84"/>
        <end position="265"/>
    </location>
</feature>
<dbReference type="InParanoid" id="A0A2G4YQH7"/>
<accession>A0A2G4YQH7</accession>
<evidence type="ECO:0000313" key="4">
    <source>
        <dbReference type="Proteomes" id="UP000229730"/>
    </source>
</evidence>
<keyword evidence="1" id="KW-0732">Signal</keyword>
<dbReference type="AlphaFoldDB" id="A0A2G4YQH7"/>
<dbReference type="OrthoDB" id="9803781at2"/>
<protein>
    <submittedName>
        <fullName evidence="3">Outer membrane lipoprotein-sorting protein</fullName>
    </submittedName>
</protein>
<dbReference type="Pfam" id="PF17131">
    <property type="entry name" value="LolA_like"/>
    <property type="match status" value="1"/>
</dbReference>
<evidence type="ECO:0000259" key="2">
    <source>
        <dbReference type="Pfam" id="PF17131"/>
    </source>
</evidence>
<organism evidence="3 4">
    <name type="scientific">Paremcibacter congregatus</name>
    <dbReference type="NCBI Taxonomy" id="2043170"/>
    <lineage>
        <taxon>Bacteria</taxon>
        <taxon>Pseudomonadati</taxon>
        <taxon>Pseudomonadota</taxon>
        <taxon>Alphaproteobacteria</taxon>
        <taxon>Emcibacterales</taxon>
        <taxon>Emcibacteraceae</taxon>
        <taxon>Paremcibacter</taxon>
    </lineage>
</organism>
<feature type="chain" id="PRO_5013720707" evidence="1">
    <location>
        <begin position="27"/>
        <end position="268"/>
    </location>
</feature>
<feature type="signal peptide" evidence="1">
    <location>
        <begin position="1"/>
        <end position="26"/>
    </location>
</feature>
<dbReference type="CDD" id="cd16329">
    <property type="entry name" value="LolA_like"/>
    <property type="match status" value="1"/>
</dbReference>
<comment type="caution">
    <text evidence="3">The sequence shown here is derived from an EMBL/GenBank/DDBJ whole genome shotgun (WGS) entry which is preliminary data.</text>
</comment>
<sequence length="268" mass="30388">MLKISKSFFSLLTAALIVIPGVSALAQTAQEKGLEIAIATDKANEGWGDSTSELKMIMSNAQGQTSTRELRLKNLEVTGEGLGDKSLSIFDRPRDVEGTAFLSHTKVLEADDQWLLLPALGRVKRISSANKSGPFMGSEFAYEDILSPEVAKYSYVYLRDEVCGTLTCYVIERTPLYENSGYTKQIVWIDQAEYRYMKIAFYDRKDSHLKTLTYSDYQQYLGKYWRAHTFQMDNHQNGKATTLSYSNYVFQTGLDDKDFTSSRLSKMR</sequence>
<evidence type="ECO:0000313" key="3">
    <source>
        <dbReference type="EMBL" id="PHZ84565.1"/>
    </source>
</evidence>
<proteinExistence type="predicted"/>
<keyword evidence="4" id="KW-1185">Reference proteome</keyword>
<evidence type="ECO:0000256" key="1">
    <source>
        <dbReference type="SAM" id="SignalP"/>
    </source>
</evidence>
<dbReference type="InterPro" id="IPR033399">
    <property type="entry name" value="TP_0789-like"/>
</dbReference>
<gene>
    <name evidence="3" type="ORF">CRD36_12235</name>
</gene>
<dbReference type="EMBL" id="PDEM01000024">
    <property type="protein sequence ID" value="PHZ84565.1"/>
    <property type="molecule type" value="Genomic_DNA"/>
</dbReference>
<reference evidence="3 4" key="1">
    <citation type="submission" date="2017-10" db="EMBL/GenBank/DDBJ databases">
        <title>Frigbacter circumglobatus gen. nov. sp. nov., isolated from sediment cultured in situ.</title>
        <authorList>
            <person name="Zhao Z."/>
        </authorList>
    </citation>
    <scope>NUCLEOTIDE SEQUENCE [LARGE SCALE GENOMIC DNA]</scope>
    <source>
        <strain evidence="3 4">ZYL</strain>
    </source>
</reference>